<dbReference type="Gene3D" id="3.20.20.10">
    <property type="entry name" value="Alanine racemase"/>
    <property type="match status" value="1"/>
</dbReference>
<feature type="active site" description="Proton acceptor; specific for D-alanine" evidence="4">
    <location>
        <position position="39"/>
    </location>
</feature>
<dbReference type="HAMAP" id="MF_01201">
    <property type="entry name" value="Ala_racemase"/>
    <property type="match status" value="1"/>
</dbReference>
<evidence type="ECO:0000256" key="2">
    <source>
        <dbReference type="ARBA" id="ARBA00022898"/>
    </source>
</evidence>
<comment type="catalytic activity">
    <reaction evidence="4">
        <text>L-alanine = D-alanine</text>
        <dbReference type="Rhea" id="RHEA:20249"/>
        <dbReference type="ChEBI" id="CHEBI:57416"/>
        <dbReference type="ChEBI" id="CHEBI:57972"/>
        <dbReference type="EC" id="5.1.1.1"/>
    </reaction>
</comment>
<gene>
    <name evidence="8" type="ORF">A2806_03335</name>
</gene>
<feature type="binding site" evidence="4 6">
    <location>
        <position position="321"/>
    </location>
    <ligand>
        <name>substrate</name>
    </ligand>
</feature>
<dbReference type="UniPathway" id="UPA00042">
    <property type="reaction ID" value="UER00497"/>
</dbReference>
<feature type="binding site" evidence="4 6">
    <location>
        <position position="136"/>
    </location>
    <ligand>
        <name>substrate</name>
    </ligand>
</feature>
<dbReference type="SUPFAM" id="SSF51419">
    <property type="entry name" value="PLP-binding barrel"/>
    <property type="match status" value="1"/>
</dbReference>
<evidence type="ECO:0000256" key="5">
    <source>
        <dbReference type="PIRSR" id="PIRSR600821-50"/>
    </source>
</evidence>
<organism evidence="8 9">
    <name type="scientific">Candidatus Terrybacteria bacterium RIFCSPHIGHO2_01_FULL_48_17</name>
    <dbReference type="NCBI Taxonomy" id="1802362"/>
    <lineage>
        <taxon>Bacteria</taxon>
        <taxon>Candidatus Terryibacteriota</taxon>
    </lineage>
</organism>
<reference evidence="8 9" key="1">
    <citation type="journal article" date="2016" name="Nat. Commun.">
        <title>Thousands of microbial genomes shed light on interconnected biogeochemical processes in an aquifer system.</title>
        <authorList>
            <person name="Anantharaman K."/>
            <person name="Brown C.T."/>
            <person name="Hug L.A."/>
            <person name="Sharon I."/>
            <person name="Castelle C.J."/>
            <person name="Probst A.J."/>
            <person name="Thomas B.C."/>
            <person name="Singh A."/>
            <person name="Wilkins M.J."/>
            <person name="Karaoz U."/>
            <person name="Brodie E.L."/>
            <person name="Williams K.H."/>
            <person name="Hubbard S.S."/>
            <person name="Banfield J.F."/>
        </authorList>
    </citation>
    <scope>NUCLEOTIDE SEQUENCE [LARGE SCALE GENOMIC DNA]</scope>
</reference>
<feature type="active site" description="Proton acceptor; specific for L-alanine" evidence="4">
    <location>
        <position position="273"/>
    </location>
</feature>
<dbReference type="PANTHER" id="PTHR30511">
    <property type="entry name" value="ALANINE RACEMASE"/>
    <property type="match status" value="1"/>
</dbReference>
<comment type="caution">
    <text evidence="8">The sequence shown here is derived from an EMBL/GenBank/DDBJ whole genome shotgun (WGS) entry which is preliminary data.</text>
</comment>
<dbReference type="GO" id="GO:0030170">
    <property type="term" value="F:pyridoxal phosphate binding"/>
    <property type="evidence" value="ECO:0007669"/>
    <property type="project" value="UniProtKB-UniRule"/>
</dbReference>
<sequence>MSSSQHRTWVEIDRDALRHNVRELKKLLSPSTRFLAVVKANAYGHGLSEVAQLLADEAEWFGVDSVDEGLMLREKGVAAPILVLGWTPEDRLADIVRAGLRQVVYDHDTMLGLAAAGLEQRKPAKIHIKVETGTTRQGMWPEEVSKILNAARTSSWIVPEGIATHLANVEDTHDRSYFRAQLSEFKRALNESAKTGFPNLIRHVAASAAALLHPETHFDLVRVGIALYGIWPSPEVAKAAEIHGKELHLKPVLSWKTRIAQVKNVPLGTPVGYGLSEKVNRDSRIAVLPVGYFDGYDRALSRAGEVLIRGLRAKVLGRVCMNMIMVDVTQITAAKMGDEAVLIGEQAQDEISADMLAEKLGTIPYEVLSRINPLLPRVLI</sequence>
<proteinExistence type="inferred from homology"/>
<dbReference type="InterPro" id="IPR029066">
    <property type="entry name" value="PLP-binding_barrel"/>
</dbReference>
<feature type="domain" description="Alanine racemase C-terminal" evidence="7">
    <location>
        <begin position="252"/>
        <end position="380"/>
    </location>
</feature>
<dbReference type="InterPro" id="IPR000821">
    <property type="entry name" value="Ala_racemase"/>
</dbReference>
<dbReference type="Gene3D" id="2.40.37.10">
    <property type="entry name" value="Lyase, Ornithine Decarboxylase, Chain A, domain 1"/>
    <property type="match status" value="1"/>
</dbReference>
<dbReference type="InterPro" id="IPR020622">
    <property type="entry name" value="Ala_racemase_pyridoxalP-BS"/>
</dbReference>
<dbReference type="NCBIfam" id="TIGR00492">
    <property type="entry name" value="alr"/>
    <property type="match status" value="1"/>
</dbReference>
<comment type="cofactor">
    <cofactor evidence="1 4 5">
        <name>pyridoxal 5'-phosphate</name>
        <dbReference type="ChEBI" id="CHEBI:597326"/>
    </cofactor>
</comment>
<dbReference type="InterPro" id="IPR001608">
    <property type="entry name" value="Ala_racemase_N"/>
</dbReference>
<comment type="function">
    <text evidence="4">Catalyzes the interconversion of L-alanine and D-alanine. May also act on other amino acids.</text>
</comment>
<accession>A0A1G2PGZ4</accession>
<name>A0A1G2PGZ4_9BACT</name>
<evidence type="ECO:0000313" key="8">
    <source>
        <dbReference type="EMBL" id="OHA47625.1"/>
    </source>
</evidence>
<comment type="similarity">
    <text evidence="4">Belongs to the alanine racemase family.</text>
</comment>
<evidence type="ECO:0000256" key="3">
    <source>
        <dbReference type="ARBA" id="ARBA00023235"/>
    </source>
</evidence>
<dbReference type="SUPFAM" id="SSF50621">
    <property type="entry name" value="Alanine racemase C-terminal domain-like"/>
    <property type="match status" value="1"/>
</dbReference>
<dbReference type="EMBL" id="MHSS01000015">
    <property type="protein sequence ID" value="OHA47625.1"/>
    <property type="molecule type" value="Genomic_DNA"/>
</dbReference>
<dbReference type="PANTHER" id="PTHR30511:SF0">
    <property type="entry name" value="ALANINE RACEMASE, CATABOLIC-RELATED"/>
    <property type="match status" value="1"/>
</dbReference>
<dbReference type="PRINTS" id="PR00992">
    <property type="entry name" value="ALARACEMASE"/>
</dbReference>
<dbReference type="Pfam" id="PF00842">
    <property type="entry name" value="Ala_racemase_C"/>
    <property type="match status" value="1"/>
</dbReference>
<dbReference type="GO" id="GO:0008784">
    <property type="term" value="F:alanine racemase activity"/>
    <property type="evidence" value="ECO:0007669"/>
    <property type="project" value="UniProtKB-UniRule"/>
</dbReference>
<dbReference type="GO" id="GO:0005829">
    <property type="term" value="C:cytosol"/>
    <property type="evidence" value="ECO:0007669"/>
    <property type="project" value="TreeGrafter"/>
</dbReference>
<evidence type="ECO:0000259" key="7">
    <source>
        <dbReference type="SMART" id="SM01005"/>
    </source>
</evidence>
<dbReference type="PROSITE" id="PS00395">
    <property type="entry name" value="ALANINE_RACEMASE"/>
    <property type="match status" value="1"/>
</dbReference>
<dbReference type="SMART" id="SM01005">
    <property type="entry name" value="Ala_racemase_C"/>
    <property type="match status" value="1"/>
</dbReference>
<dbReference type="EC" id="5.1.1.1" evidence="4"/>
<dbReference type="FunFam" id="3.20.20.10:FF:000002">
    <property type="entry name" value="Alanine racemase"/>
    <property type="match status" value="1"/>
</dbReference>
<evidence type="ECO:0000313" key="9">
    <source>
        <dbReference type="Proteomes" id="UP000177629"/>
    </source>
</evidence>
<evidence type="ECO:0000256" key="4">
    <source>
        <dbReference type="HAMAP-Rule" id="MF_01201"/>
    </source>
</evidence>
<dbReference type="CDD" id="cd00430">
    <property type="entry name" value="PLPDE_III_AR"/>
    <property type="match status" value="1"/>
</dbReference>
<keyword evidence="2 4" id="KW-0663">Pyridoxal phosphate</keyword>
<dbReference type="GO" id="GO:0030632">
    <property type="term" value="P:D-alanine biosynthetic process"/>
    <property type="evidence" value="ECO:0007669"/>
    <property type="project" value="UniProtKB-UniRule"/>
</dbReference>
<dbReference type="InterPro" id="IPR009006">
    <property type="entry name" value="Ala_racemase/Decarboxylase_C"/>
</dbReference>
<dbReference type="Pfam" id="PF01168">
    <property type="entry name" value="Ala_racemase_N"/>
    <property type="match status" value="1"/>
</dbReference>
<protein>
    <recommendedName>
        <fullName evidence="4">Alanine racemase</fullName>
        <ecNumber evidence="4">5.1.1.1</ecNumber>
    </recommendedName>
</protein>
<evidence type="ECO:0000256" key="6">
    <source>
        <dbReference type="PIRSR" id="PIRSR600821-52"/>
    </source>
</evidence>
<keyword evidence="3 4" id="KW-0413">Isomerase</keyword>
<dbReference type="InterPro" id="IPR011079">
    <property type="entry name" value="Ala_racemase_C"/>
</dbReference>
<comment type="pathway">
    <text evidence="4">Amino-acid biosynthesis; D-alanine biosynthesis; D-alanine from L-alanine: step 1/1.</text>
</comment>
<dbReference type="AlphaFoldDB" id="A0A1G2PGZ4"/>
<evidence type="ECO:0000256" key="1">
    <source>
        <dbReference type="ARBA" id="ARBA00001933"/>
    </source>
</evidence>
<dbReference type="STRING" id="1802362.A2806_03335"/>
<dbReference type="Proteomes" id="UP000177629">
    <property type="component" value="Unassembled WGS sequence"/>
</dbReference>
<feature type="modified residue" description="N6-(pyridoxal phosphate)lysine" evidence="4 5">
    <location>
        <position position="39"/>
    </location>
</feature>